<comment type="subunit">
    <text evidence="3 13">Heterotetramer of two alpha and two beta chains.</text>
</comment>
<comment type="catalytic activity">
    <reaction evidence="10 13">
        <text>L-glutamate + acetyl-CoA = N-acetyl-L-glutamate + CoA + H(+)</text>
        <dbReference type="Rhea" id="RHEA:24292"/>
        <dbReference type="ChEBI" id="CHEBI:15378"/>
        <dbReference type="ChEBI" id="CHEBI:29985"/>
        <dbReference type="ChEBI" id="CHEBI:44337"/>
        <dbReference type="ChEBI" id="CHEBI:57287"/>
        <dbReference type="ChEBI" id="CHEBI:57288"/>
        <dbReference type="EC" id="2.3.1.1"/>
    </reaction>
</comment>
<dbReference type="NCBIfam" id="NF003802">
    <property type="entry name" value="PRK05388.1"/>
    <property type="match status" value="1"/>
</dbReference>
<evidence type="ECO:0000256" key="10">
    <source>
        <dbReference type="ARBA" id="ARBA00048372"/>
    </source>
</evidence>
<dbReference type="Proteomes" id="UP000238825">
    <property type="component" value="Chromosome"/>
</dbReference>
<dbReference type="Gene3D" id="3.60.70.12">
    <property type="entry name" value="L-amino peptidase D-ALA esterase/amidase"/>
    <property type="match status" value="1"/>
</dbReference>
<keyword evidence="13" id="KW-0963">Cytoplasm</keyword>
<name>A0A2S0JXK0_LYSSH</name>
<evidence type="ECO:0000313" key="16">
    <source>
        <dbReference type="Proteomes" id="UP000238825"/>
    </source>
</evidence>
<dbReference type="FunFam" id="3.10.20.340:FF:000001">
    <property type="entry name" value="Arginine biosynthesis bifunctional protein ArgJ, chloroplastic"/>
    <property type="match status" value="1"/>
</dbReference>
<evidence type="ECO:0000256" key="9">
    <source>
        <dbReference type="ARBA" id="ARBA00023315"/>
    </source>
</evidence>
<evidence type="ECO:0000256" key="7">
    <source>
        <dbReference type="ARBA" id="ARBA00022813"/>
    </source>
</evidence>
<dbReference type="EC" id="2.3.1.1" evidence="13"/>
<feature type="site" description="Cleavage; by autolysis" evidence="13">
    <location>
        <begin position="196"/>
        <end position="197"/>
    </location>
</feature>
<feature type="binding site" evidence="13">
    <location>
        <position position="197"/>
    </location>
    <ligand>
        <name>substrate</name>
    </ligand>
</feature>
<comment type="similarity">
    <text evidence="2 13">Belongs to the ArgJ family.</text>
</comment>
<keyword evidence="8 13" id="KW-0511">Multifunctional enzyme</keyword>
<comment type="catalytic activity">
    <reaction evidence="11 13">
        <text>N(2)-acetyl-L-ornithine + L-glutamate = N-acetyl-L-glutamate + L-ornithine</text>
        <dbReference type="Rhea" id="RHEA:15349"/>
        <dbReference type="ChEBI" id="CHEBI:29985"/>
        <dbReference type="ChEBI" id="CHEBI:44337"/>
        <dbReference type="ChEBI" id="CHEBI:46911"/>
        <dbReference type="ChEBI" id="CHEBI:57805"/>
        <dbReference type="EC" id="2.3.1.35"/>
    </reaction>
</comment>
<evidence type="ECO:0000256" key="1">
    <source>
        <dbReference type="ARBA" id="ARBA00004496"/>
    </source>
</evidence>
<dbReference type="Pfam" id="PF01960">
    <property type="entry name" value="ArgJ"/>
    <property type="match status" value="1"/>
</dbReference>
<dbReference type="GO" id="GO:0006526">
    <property type="term" value="P:L-arginine biosynthetic process"/>
    <property type="evidence" value="ECO:0007669"/>
    <property type="project" value="UniProtKB-UniRule"/>
</dbReference>
<evidence type="ECO:0000313" key="17">
    <source>
        <dbReference type="Proteomes" id="UP000255295"/>
    </source>
</evidence>
<organism evidence="14 16">
    <name type="scientific">Lysinibacillus sphaericus</name>
    <name type="common">Bacillus sphaericus</name>
    <dbReference type="NCBI Taxonomy" id="1421"/>
    <lineage>
        <taxon>Bacteria</taxon>
        <taxon>Bacillati</taxon>
        <taxon>Bacillota</taxon>
        <taxon>Bacilli</taxon>
        <taxon>Bacillales</taxon>
        <taxon>Bacillaceae</taxon>
        <taxon>Lysinibacillus</taxon>
    </lineage>
</organism>
<dbReference type="EMBL" id="CP019980">
    <property type="protein sequence ID" value="AVK95867.1"/>
    <property type="molecule type" value="Genomic_DNA"/>
</dbReference>
<keyword evidence="9 13" id="KW-0012">Acyltransferase</keyword>
<evidence type="ECO:0000256" key="11">
    <source>
        <dbReference type="ARBA" id="ARBA00049439"/>
    </source>
</evidence>
<feature type="binding site" evidence="13">
    <location>
        <position position="283"/>
    </location>
    <ligand>
        <name>substrate</name>
    </ligand>
</feature>
<feature type="binding site" evidence="13">
    <location>
        <position position="405"/>
    </location>
    <ligand>
        <name>substrate</name>
    </ligand>
</feature>
<keyword evidence="6 13" id="KW-0808">Transferase</keyword>
<evidence type="ECO:0000256" key="8">
    <source>
        <dbReference type="ARBA" id="ARBA00023268"/>
    </source>
</evidence>
<keyword evidence="4 13" id="KW-0055">Arginine biosynthesis</keyword>
<dbReference type="InterPro" id="IPR002813">
    <property type="entry name" value="Arg_biosynth_ArgJ"/>
</dbReference>
<feature type="chain" id="PRO_5023987359" description="Arginine biosynthesis bifunctional protein ArgJ alpha chain" evidence="13">
    <location>
        <begin position="1"/>
        <end position="196"/>
    </location>
</feature>
<dbReference type="InterPro" id="IPR042195">
    <property type="entry name" value="ArgJ_beta_C"/>
</dbReference>
<comment type="subcellular location">
    <subcellularLocation>
        <location evidence="1 13">Cytoplasm</location>
    </subcellularLocation>
</comment>
<comment type="pathway">
    <text evidence="13">Amino-acid biosynthesis; L-arginine biosynthesis; N(2)-acetyl-L-ornithine from L-glutamate: step 1/4.</text>
</comment>
<dbReference type="Gene3D" id="3.30.2330.10">
    <property type="entry name" value="arginine biosynthesis bifunctional protein suprefamily"/>
    <property type="match status" value="1"/>
</dbReference>
<dbReference type="InterPro" id="IPR016117">
    <property type="entry name" value="ArgJ-like_dom_sf"/>
</dbReference>
<feature type="site" description="Involved in the stabilization of negative charge on the oxyanion by the formation of the oxyanion hole" evidence="13">
    <location>
        <position position="124"/>
    </location>
</feature>
<proteinExistence type="inferred from homology"/>
<evidence type="ECO:0000313" key="15">
    <source>
        <dbReference type="EMBL" id="SUV18389.1"/>
    </source>
</evidence>
<dbReference type="GeneID" id="48275793"/>
<evidence type="ECO:0000256" key="4">
    <source>
        <dbReference type="ARBA" id="ARBA00022571"/>
    </source>
</evidence>
<feature type="binding site" evidence="13">
    <location>
        <position position="186"/>
    </location>
    <ligand>
        <name>substrate</name>
    </ligand>
</feature>
<sequence>MTLTASTNIMKKLSSKNIVSPKGFKAAGLHCGLKHKKKDLAILVSDVPASVAGVFTTNAVQAAPLKVTKEVVYTTKKMQAMIVNSGNANACTGKQGVKDAQTMQALTAEKLGIAANLVGVCSTGVIGEIMNMEPVASGISQLQPKDCLESAIDFAQAIMTTDTVMKNTSYSTIIDGKEIIIAGVAKGSGMIEPNMATMLGFITTDANIESHVLQAALSDITNLTFNAITVDGDTSTNDTVVVMANGVAGNNSLTSAHPDWHNFYYTLKTVAQDLAKMIAKDGEGATKLIEVEVEGAISDDEARKIAKTVVGSPLVKTAVFGCDANWGRIIAAVGYSGATVDPDKITIQIGGATMVENGEPIAFSEDELIQILKMHEVKIHVSLGIGEGKGHAWGCDLTYDYVQINASYRS</sequence>
<reference evidence="15 17" key="2">
    <citation type="submission" date="2018-06" db="EMBL/GenBank/DDBJ databases">
        <authorList>
            <consortium name="Pathogen Informatics"/>
            <person name="Doyle S."/>
        </authorList>
    </citation>
    <scope>NUCLEOTIDE SEQUENCE [LARGE SCALE GENOMIC DNA]</scope>
    <source>
        <strain evidence="15 17">NCTC10338</strain>
    </source>
</reference>
<evidence type="ECO:0000256" key="2">
    <source>
        <dbReference type="ARBA" id="ARBA00006774"/>
    </source>
</evidence>
<dbReference type="FunFam" id="3.60.70.12:FF:000001">
    <property type="entry name" value="Arginine biosynthesis bifunctional protein ArgJ, chloroplastic"/>
    <property type="match status" value="1"/>
</dbReference>
<keyword evidence="7 13" id="KW-0068">Autocatalytic cleavage</keyword>
<dbReference type="Gene3D" id="3.10.20.340">
    <property type="entry name" value="ArgJ beta chain, C-terminal domain"/>
    <property type="match status" value="1"/>
</dbReference>
<comment type="function">
    <text evidence="12 13">Catalyzes two activities which are involved in the cyclic version of arginine biosynthesis: the synthesis of N-acetylglutamate from glutamate and acetyl-CoA as the acetyl donor, and of ornithine by transacetylation between N(2)-acetylornithine and glutamate.</text>
</comment>
<dbReference type="AlphaFoldDB" id="A0A2S0JXK0"/>
<accession>A0A2S0JXK0</accession>
<gene>
    <name evidence="13" type="primary">argJ</name>
    <name evidence="15" type="synonym">argJ_2</name>
    <name evidence="14" type="ORF">LS41612_06235</name>
    <name evidence="15" type="ORF">NCTC10338_03519</name>
</gene>
<feature type="binding site" evidence="13">
    <location>
        <position position="410"/>
    </location>
    <ligand>
        <name>substrate</name>
    </ligand>
</feature>
<dbReference type="EC" id="2.3.1.35" evidence="13"/>
<dbReference type="GO" id="GO:0004358">
    <property type="term" value="F:L-glutamate N-acetyltransferase activity, acting on acetyl-L-ornithine as donor"/>
    <property type="evidence" value="ECO:0007669"/>
    <property type="project" value="UniProtKB-UniRule"/>
</dbReference>
<dbReference type="GO" id="GO:0006592">
    <property type="term" value="P:ornithine biosynthetic process"/>
    <property type="evidence" value="ECO:0007669"/>
    <property type="project" value="TreeGrafter"/>
</dbReference>
<dbReference type="PANTHER" id="PTHR23100">
    <property type="entry name" value="ARGININE BIOSYNTHESIS BIFUNCTIONAL PROTEIN ARGJ"/>
    <property type="match status" value="1"/>
</dbReference>
<dbReference type="CDD" id="cd02152">
    <property type="entry name" value="OAT"/>
    <property type="match status" value="1"/>
</dbReference>
<dbReference type="FunFam" id="3.30.2330.10:FF:000001">
    <property type="entry name" value="Arginine biosynthesis bifunctional protein ArgJ, mitochondrial"/>
    <property type="match status" value="1"/>
</dbReference>
<evidence type="ECO:0000256" key="3">
    <source>
        <dbReference type="ARBA" id="ARBA00011475"/>
    </source>
</evidence>
<evidence type="ECO:0000256" key="5">
    <source>
        <dbReference type="ARBA" id="ARBA00022605"/>
    </source>
</evidence>
<evidence type="ECO:0000256" key="13">
    <source>
        <dbReference type="HAMAP-Rule" id="MF_01106"/>
    </source>
</evidence>
<evidence type="ECO:0000313" key="14">
    <source>
        <dbReference type="EMBL" id="AVK95867.1"/>
    </source>
</evidence>
<dbReference type="SUPFAM" id="SSF56266">
    <property type="entry name" value="DmpA/ArgJ-like"/>
    <property type="match status" value="1"/>
</dbReference>
<comment type="pathway">
    <text evidence="13">Amino-acid biosynthesis; L-arginine biosynthesis; L-ornithine and N-acetyl-L-glutamate from L-glutamate and N(2)-acetyl-L-ornithine (cyclic): step 1/1.</text>
</comment>
<dbReference type="RefSeq" id="WP_024363766.1">
    <property type="nucleotide sequence ID" value="NZ_BJNS01000002.1"/>
</dbReference>
<dbReference type="UniPathway" id="UPA00068">
    <property type="reaction ID" value="UER00106"/>
</dbReference>
<feature type="active site" description="Nucleophile" evidence="13">
    <location>
        <position position="197"/>
    </location>
</feature>
<dbReference type="Proteomes" id="UP000255295">
    <property type="component" value="Unassembled WGS sequence"/>
</dbReference>
<dbReference type="PANTHER" id="PTHR23100:SF0">
    <property type="entry name" value="ARGININE BIOSYNTHESIS BIFUNCTIONAL PROTEIN ARGJ, MITOCHONDRIAL"/>
    <property type="match status" value="1"/>
</dbReference>
<keyword evidence="5 13" id="KW-0028">Amino-acid biosynthesis</keyword>
<feature type="chain" id="PRO_5023987360" description="Arginine biosynthesis bifunctional protein ArgJ beta chain" evidence="13">
    <location>
        <begin position="197"/>
        <end position="410"/>
    </location>
</feature>
<feature type="binding site" evidence="13">
    <location>
        <position position="160"/>
    </location>
    <ligand>
        <name>substrate</name>
    </ligand>
</feature>
<dbReference type="GO" id="GO:0005737">
    <property type="term" value="C:cytoplasm"/>
    <property type="evidence" value="ECO:0007669"/>
    <property type="project" value="UniProtKB-SubCell"/>
</dbReference>
<feature type="site" description="Involved in the stabilization of negative charge on the oxyanion by the formation of the oxyanion hole" evidence="13">
    <location>
        <position position="123"/>
    </location>
</feature>
<evidence type="ECO:0000256" key="6">
    <source>
        <dbReference type="ARBA" id="ARBA00022679"/>
    </source>
</evidence>
<dbReference type="NCBIfam" id="TIGR00120">
    <property type="entry name" value="ArgJ"/>
    <property type="match status" value="1"/>
</dbReference>
<protein>
    <recommendedName>
        <fullName evidence="13">Arginine biosynthesis bifunctional protein ArgJ</fullName>
    </recommendedName>
    <domain>
        <recommendedName>
            <fullName evidence="13">Glutamate N-acetyltransferase</fullName>
            <ecNumber evidence="13">2.3.1.35</ecNumber>
        </recommendedName>
        <alternativeName>
            <fullName evidence="13">Ornithine acetyltransferase</fullName>
            <shortName evidence="13">OATase</shortName>
        </alternativeName>
        <alternativeName>
            <fullName evidence="13">Ornithine transacetylase</fullName>
        </alternativeName>
    </domain>
    <domain>
        <recommendedName>
            <fullName evidence="13">Amino-acid acetyltransferase</fullName>
            <ecNumber evidence="13">2.3.1.1</ecNumber>
        </recommendedName>
        <alternativeName>
            <fullName evidence="13">N-acetylglutamate synthase</fullName>
            <shortName evidence="13">AGSase</shortName>
        </alternativeName>
    </domain>
    <component>
        <recommendedName>
            <fullName evidence="13">Arginine biosynthesis bifunctional protein ArgJ alpha chain</fullName>
        </recommendedName>
    </component>
    <component>
        <recommendedName>
            <fullName evidence="13">Arginine biosynthesis bifunctional protein ArgJ beta chain</fullName>
        </recommendedName>
    </component>
</protein>
<dbReference type="EMBL" id="UFSZ01000001">
    <property type="protein sequence ID" value="SUV18389.1"/>
    <property type="molecule type" value="Genomic_DNA"/>
</dbReference>
<dbReference type="HAMAP" id="MF_01106">
    <property type="entry name" value="ArgJ"/>
    <property type="match status" value="1"/>
</dbReference>
<reference evidence="14 16" key="1">
    <citation type="submission" date="2017-03" db="EMBL/GenBank/DDBJ databases">
        <title>The whole genome sequencing and assembly of Lysinibacillus sphaericus DSM 28T strain.</title>
        <authorList>
            <person name="Lee Y.-J."/>
            <person name="Yi H."/>
            <person name="Bahn Y.-S."/>
            <person name="Kim J.F."/>
            <person name="Lee D.-W."/>
        </authorList>
    </citation>
    <scope>NUCLEOTIDE SEQUENCE [LARGE SCALE GENOMIC DNA]</scope>
    <source>
        <strain evidence="14 16">DSM 28</strain>
    </source>
</reference>
<evidence type="ECO:0000256" key="12">
    <source>
        <dbReference type="ARBA" id="ARBA00054976"/>
    </source>
</evidence>
<dbReference type="GO" id="GO:0004042">
    <property type="term" value="F:L-glutamate N-acetyltransferase activity"/>
    <property type="evidence" value="ECO:0007669"/>
    <property type="project" value="UniProtKB-UniRule"/>
</dbReference>